<dbReference type="GO" id="GO:0016020">
    <property type="term" value="C:membrane"/>
    <property type="evidence" value="ECO:0007669"/>
    <property type="project" value="TreeGrafter"/>
</dbReference>
<dbReference type="GO" id="GO:0003743">
    <property type="term" value="F:translation initiation factor activity"/>
    <property type="evidence" value="ECO:0007669"/>
    <property type="project" value="UniProtKB-KW"/>
</dbReference>
<keyword evidence="3" id="KW-0648">Protein biosynthesis</keyword>
<proteinExistence type="inferred from homology"/>
<dbReference type="GO" id="GO:0005829">
    <property type="term" value="C:cytosol"/>
    <property type="evidence" value="ECO:0007669"/>
    <property type="project" value="TreeGrafter"/>
</dbReference>
<keyword evidence="2 5" id="KW-0396">Initiation factor</keyword>
<evidence type="ECO:0000313" key="5">
    <source>
        <dbReference type="EMBL" id="MPN65143.1"/>
    </source>
</evidence>
<dbReference type="InterPro" id="IPR036788">
    <property type="entry name" value="T_IF-3_C_sf"/>
</dbReference>
<name>A0A645K264_9ZZZZ</name>
<dbReference type="InterPro" id="IPR019815">
    <property type="entry name" value="Translation_initiation_fac_3_C"/>
</dbReference>
<evidence type="ECO:0000256" key="3">
    <source>
        <dbReference type="ARBA" id="ARBA00022917"/>
    </source>
</evidence>
<dbReference type="PANTHER" id="PTHR10938">
    <property type="entry name" value="TRANSLATION INITIATION FACTOR IF-3"/>
    <property type="match status" value="1"/>
</dbReference>
<dbReference type="PANTHER" id="PTHR10938:SF0">
    <property type="entry name" value="TRANSLATION INITIATION FACTOR IF-3, MITOCHONDRIAL"/>
    <property type="match status" value="1"/>
</dbReference>
<evidence type="ECO:0000259" key="4">
    <source>
        <dbReference type="Pfam" id="PF00707"/>
    </source>
</evidence>
<dbReference type="InterPro" id="IPR001288">
    <property type="entry name" value="Translation_initiation_fac_3"/>
</dbReference>
<accession>A0A645K264</accession>
<dbReference type="Gene3D" id="3.30.110.10">
    <property type="entry name" value="Translation initiation factor 3 (IF-3), C-terminal domain"/>
    <property type="match status" value="1"/>
</dbReference>
<dbReference type="FunFam" id="3.30.110.10:FF:000001">
    <property type="entry name" value="Translation initiation factor IF-3"/>
    <property type="match status" value="1"/>
</dbReference>
<dbReference type="EMBL" id="VSSQ01147072">
    <property type="protein sequence ID" value="MPN65143.1"/>
    <property type="molecule type" value="Genomic_DNA"/>
</dbReference>
<evidence type="ECO:0000256" key="2">
    <source>
        <dbReference type="ARBA" id="ARBA00022540"/>
    </source>
</evidence>
<comment type="similarity">
    <text evidence="1">Belongs to the IF-3 family.</text>
</comment>
<comment type="caution">
    <text evidence="5">The sequence shown here is derived from an EMBL/GenBank/DDBJ whole genome shotgun (WGS) entry which is preliminary data.</text>
</comment>
<reference evidence="5" key="1">
    <citation type="submission" date="2019-08" db="EMBL/GenBank/DDBJ databases">
        <authorList>
            <person name="Kucharzyk K."/>
            <person name="Murdoch R.W."/>
            <person name="Higgins S."/>
            <person name="Loffler F."/>
        </authorList>
    </citation>
    <scope>NUCLEOTIDE SEQUENCE</scope>
</reference>
<protein>
    <submittedName>
        <fullName evidence="5">Translation initiation factor IF-3</fullName>
    </submittedName>
</protein>
<evidence type="ECO:0000256" key="1">
    <source>
        <dbReference type="ARBA" id="ARBA00005439"/>
    </source>
</evidence>
<sequence length="82" mass="9287">MTCRIGQHDFDTKINHAKRFLGDGDKVKFTVVFSGREMHHTDIGFDVLKNVQEACAEYGAVEKQPSLDGRYMTMIVAPKQKV</sequence>
<dbReference type="Pfam" id="PF00707">
    <property type="entry name" value="IF3_C"/>
    <property type="match status" value="1"/>
</dbReference>
<dbReference type="GO" id="GO:0043022">
    <property type="term" value="F:ribosome binding"/>
    <property type="evidence" value="ECO:0007669"/>
    <property type="project" value="TreeGrafter"/>
</dbReference>
<organism evidence="5">
    <name type="scientific">bioreactor metagenome</name>
    <dbReference type="NCBI Taxonomy" id="1076179"/>
    <lineage>
        <taxon>unclassified sequences</taxon>
        <taxon>metagenomes</taxon>
        <taxon>ecological metagenomes</taxon>
    </lineage>
</organism>
<dbReference type="AlphaFoldDB" id="A0A645K264"/>
<feature type="domain" description="Translation initiation factor 3 C-terminal" evidence="4">
    <location>
        <begin position="1"/>
        <end position="79"/>
    </location>
</feature>
<dbReference type="NCBIfam" id="TIGR00168">
    <property type="entry name" value="infC"/>
    <property type="match status" value="1"/>
</dbReference>
<gene>
    <name evidence="5" type="primary">infC_63</name>
    <name evidence="5" type="ORF">SDC9_212922</name>
</gene>
<dbReference type="GO" id="GO:0032790">
    <property type="term" value="P:ribosome disassembly"/>
    <property type="evidence" value="ECO:0007669"/>
    <property type="project" value="TreeGrafter"/>
</dbReference>
<dbReference type="SUPFAM" id="SSF55200">
    <property type="entry name" value="Translation initiation factor IF3, C-terminal domain"/>
    <property type="match status" value="1"/>
</dbReference>